<dbReference type="RefSeq" id="WP_327078482.1">
    <property type="nucleotide sequence ID" value="NZ_FQYW01000026.1"/>
</dbReference>
<name>A0A1M6G305_9FIRM</name>
<evidence type="ECO:0000259" key="1">
    <source>
        <dbReference type="Pfam" id="PF13712"/>
    </source>
</evidence>
<evidence type="ECO:0000313" key="3">
    <source>
        <dbReference type="Proteomes" id="UP000191240"/>
    </source>
</evidence>
<evidence type="ECO:0000313" key="2">
    <source>
        <dbReference type="EMBL" id="SHJ04358.1"/>
    </source>
</evidence>
<dbReference type="InterPro" id="IPR059123">
    <property type="entry name" value="StrF_dom"/>
</dbReference>
<dbReference type="GO" id="GO:0016740">
    <property type="term" value="F:transferase activity"/>
    <property type="evidence" value="ECO:0007669"/>
    <property type="project" value="UniProtKB-KW"/>
</dbReference>
<dbReference type="EMBL" id="FQYW01000026">
    <property type="protein sequence ID" value="SHJ04358.1"/>
    <property type="molecule type" value="Genomic_DNA"/>
</dbReference>
<accession>A0A1M6G305</accession>
<proteinExistence type="predicted"/>
<gene>
    <name evidence="2" type="ORF">SAMN02745671_02494</name>
</gene>
<reference evidence="2 3" key="1">
    <citation type="submission" date="2016-11" db="EMBL/GenBank/DDBJ databases">
        <authorList>
            <person name="Jaros S."/>
            <person name="Januszkiewicz K."/>
            <person name="Wedrychowicz H."/>
        </authorList>
    </citation>
    <scope>NUCLEOTIDE SEQUENCE [LARGE SCALE GENOMIC DNA]</scope>
    <source>
        <strain evidence="2 3">DSM 3074</strain>
    </source>
</reference>
<dbReference type="SUPFAM" id="SSF53448">
    <property type="entry name" value="Nucleotide-diphospho-sugar transferases"/>
    <property type="match status" value="1"/>
</dbReference>
<dbReference type="InterPro" id="IPR029063">
    <property type="entry name" value="SAM-dependent_MTases_sf"/>
</dbReference>
<dbReference type="Pfam" id="PF13712">
    <property type="entry name" value="Glyco_tranf_2_5"/>
    <property type="match status" value="1"/>
</dbReference>
<dbReference type="Gene3D" id="3.40.50.150">
    <property type="entry name" value="Vaccinia Virus protein VP39"/>
    <property type="match status" value="1"/>
</dbReference>
<protein>
    <submittedName>
        <fullName evidence="2">Glycosyltransferase like family protein</fullName>
    </submittedName>
</protein>
<feature type="domain" description="Streptomycin biosynthesis protein StrF" evidence="1">
    <location>
        <begin position="352"/>
        <end position="562"/>
    </location>
</feature>
<keyword evidence="2" id="KW-0808">Transferase</keyword>
<dbReference type="AlphaFoldDB" id="A0A1M6G305"/>
<dbReference type="InterPro" id="IPR029044">
    <property type="entry name" value="Nucleotide-diphossugar_trans"/>
</dbReference>
<organism evidence="2 3">
    <name type="scientific">Anaerovibrio lipolyticus DSM 3074</name>
    <dbReference type="NCBI Taxonomy" id="1120997"/>
    <lineage>
        <taxon>Bacteria</taxon>
        <taxon>Bacillati</taxon>
        <taxon>Bacillota</taxon>
        <taxon>Negativicutes</taxon>
        <taxon>Selenomonadales</taxon>
        <taxon>Selenomonadaceae</taxon>
        <taxon>Anaerovibrio</taxon>
    </lineage>
</organism>
<sequence>MEIKLQSEHTQVLLSLIEKTEQNIKVMVINSVEYIGEIRRIVPNADITAVINGEEAVDKSRYEGLGIHWINENYLSNSIPVQPESFDVIIGEDLFFRSCNPVRMASLLSTCLSETGYVVVSFANSLYWKSVVETMRGNSDRFIDRVFTDESILDVLHNAKFQDINFTPVVDCSNEGKACIEQLVSGGFDNTSNILSVKMWCVKALKFYPDKIEFKRRYGKNVRWTLVTRLLRVEYGIDSIDTTNEILHLADKEAIATSDIVVFIFNHVHNVGQFMSNFVPGFYRAGRIKLLRELLDVMVDFYRANTDYDTIIEWKKCIDELDEYPDELLPSTDKSSSIVNDASNVLPEKKVAFIACVNDEEWYHETQLYINNLNVPDGMAIELVPIRGAKSICQGYNLGMKHTDAKYKVYLHQDVLITNRDFISDMLDIFADKTIGAMGVIGAQNLPSNGVWWDTSRPVGRALQIMDPESILKYRYPEFDGNCMDVEAVDGIMIATQVDIPWREDLFTGWHFYDISQCKEMQRHGYRVVVPQQDDFWCIHCSAPKLLDDSYDKYQQVFMEEYMERNI</sequence>
<dbReference type="Proteomes" id="UP000191240">
    <property type="component" value="Unassembled WGS sequence"/>
</dbReference>
<dbReference type="Gene3D" id="3.90.550.10">
    <property type="entry name" value="Spore Coat Polysaccharide Biosynthesis Protein SpsA, Chain A"/>
    <property type="match status" value="1"/>
</dbReference>
<dbReference type="SUPFAM" id="SSF53335">
    <property type="entry name" value="S-adenosyl-L-methionine-dependent methyltransferases"/>
    <property type="match status" value="1"/>
</dbReference>